<dbReference type="InterPro" id="IPR000835">
    <property type="entry name" value="HTH_MarR-typ"/>
</dbReference>
<evidence type="ECO:0000313" key="3">
    <source>
        <dbReference type="Proteomes" id="UP000313231"/>
    </source>
</evidence>
<dbReference type="PANTHER" id="PTHR33164:SF104">
    <property type="entry name" value="TRANSCRIPTIONAL REGULATORY PROTEIN"/>
    <property type="match status" value="1"/>
</dbReference>
<dbReference type="InterPro" id="IPR036390">
    <property type="entry name" value="WH_DNA-bd_sf"/>
</dbReference>
<accession>A0A5C4VL15</accession>
<dbReference type="PRINTS" id="PR00598">
    <property type="entry name" value="HTHMARR"/>
</dbReference>
<evidence type="ECO:0000313" key="2">
    <source>
        <dbReference type="EMBL" id="TNM36540.1"/>
    </source>
</evidence>
<feature type="domain" description="HTH marR-type" evidence="1">
    <location>
        <begin position="26"/>
        <end position="161"/>
    </location>
</feature>
<gene>
    <name evidence="2" type="ORF">FHP29_20640</name>
</gene>
<organism evidence="2 3">
    <name type="scientific">Nocardioides albidus</name>
    <dbReference type="NCBI Taxonomy" id="1517589"/>
    <lineage>
        <taxon>Bacteria</taxon>
        <taxon>Bacillati</taxon>
        <taxon>Actinomycetota</taxon>
        <taxon>Actinomycetes</taxon>
        <taxon>Propionibacteriales</taxon>
        <taxon>Nocardioidaceae</taxon>
        <taxon>Nocardioides</taxon>
    </lineage>
</organism>
<dbReference type="Gene3D" id="1.10.10.10">
    <property type="entry name" value="Winged helix-like DNA-binding domain superfamily/Winged helix DNA-binding domain"/>
    <property type="match status" value="1"/>
</dbReference>
<dbReference type="GO" id="GO:0003700">
    <property type="term" value="F:DNA-binding transcription factor activity"/>
    <property type="evidence" value="ECO:0007669"/>
    <property type="project" value="InterPro"/>
</dbReference>
<protein>
    <submittedName>
        <fullName evidence="2">MarR family transcriptional regulator</fullName>
    </submittedName>
</protein>
<dbReference type="InterPro" id="IPR039422">
    <property type="entry name" value="MarR/SlyA-like"/>
</dbReference>
<sequence length="177" mass="19498">MTEADDGVERIIEEWRRERPDIDASSIGVFGRINRLQPLQRAATAHLHERHGLSVAAFDVLASLRRSGAPFRKTVGELAASSLLTSSAVTLRLDNLERDGLVRRVRTGTDRRQVHAELTEQGRERIDAIFEEHIGLEQRMMAALTATEQAELAGLLHKLTASVRAEAARNGAADDAT</sequence>
<comment type="caution">
    <text evidence="2">The sequence shown here is derived from an EMBL/GenBank/DDBJ whole genome shotgun (WGS) entry which is preliminary data.</text>
</comment>
<dbReference type="GO" id="GO:0006950">
    <property type="term" value="P:response to stress"/>
    <property type="evidence" value="ECO:0007669"/>
    <property type="project" value="TreeGrafter"/>
</dbReference>
<reference evidence="2 3" key="1">
    <citation type="journal article" date="2016" name="Int. J. Syst. Evol. Microbiol.">
        <title>Nocardioides albidus sp. nov., an actinobacterium isolated from garden soil.</title>
        <authorList>
            <person name="Singh H."/>
            <person name="Du J."/>
            <person name="Trinh H."/>
            <person name="Won K."/>
            <person name="Yang J.E."/>
            <person name="Yin C."/>
            <person name="Kook M."/>
            <person name="Yi T.H."/>
        </authorList>
    </citation>
    <scope>NUCLEOTIDE SEQUENCE [LARGE SCALE GENOMIC DNA]</scope>
    <source>
        <strain evidence="2 3">CCTCC AB 2015297</strain>
    </source>
</reference>
<keyword evidence="3" id="KW-1185">Reference proteome</keyword>
<name>A0A5C4VL15_9ACTN</name>
<evidence type="ECO:0000259" key="1">
    <source>
        <dbReference type="PROSITE" id="PS50995"/>
    </source>
</evidence>
<dbReference type="Proteomes" id="UP000313231">
    <property type="component" value="Unassembled WGS sequence"/>
</dbReference>
<proteinExistence type="predicted"/>
<dbReference type="SMART" id="SM00347">
    <property type="entry name" value="HTH_MARR"/>
    <property type="match status" value="1"/>
</dbReference>
<dbReference type="SUPFAM" id="SSF46785">
    <property type="entry name" value="Winged helix' DNA-binding domain"/>
    <property type="match status" value="1"/>
</dbReference>
<dbReference type="EMBL" id="VDMP01000027">
    <property type="protein sequence ID" value="TNM36540.1"/>
    <property type="molecule type" value="Genomic_DNA"/>
</dbReference>
<dbReference type="OrthoDB" id="3237509at2"/>
<dbReference type="RefSeq" id="WP_139624725.1">
    <property type="nucleotide sequence ID" value="NZ_VDMP01000027.1"/>
</dbReference>
<dbReference type="PROSITE" id="PS50995">
    <property type="entry name" value="HTH_MARR_2"/>
    <property type="match status" value="1"/>
</dbReference>
<dbReference type="PANTHER" id="PTHR33164">
    <property type="entry name" value="TRANSCRIPTIONAL REGULATOR, MARR FAMILY"/>
    <property type="match status" value="1"/>
</dbReference>
<dbReference type="InterPro" id="IPR036388">
    <property type="entry name" value="WH-like_DNA-bd_sf"/>
</dbReference>
<dbReference type="Pfam" id="PF12802">
    <property type="entry name" value="MarR_2"/>
    <property type="match status" value="1"/>
</dbReference>
<dbReference type="AlphaFoldDB" id="A0A5C4VL15"/>